<dbReference type="Pfam" id="PF00111">
    <property type="entry name" value="Fer2"/>
    <property type="match status" value="1"/>
</dbReference>
<organism evidence="10 11">
    <name type="scientific">Saccharopolyspora mangrovi</name>
    <dbReference type="NCBI Taxonomy" id="3082379"/>
    <lineage>
        <taxon>Bacteria</taxon>
        <taxon>Bacillati</taxon>
        <taxon>Actinomycetota</taxon>
        <taxon>Actinomycetes</taxon>
        <taxon>Pseudonocardiales</taxon>
        <taxon>Pseudonocardiaceae</taxon>
        <taxon>Saccharopolyspora</taxon>
    </lineage>
</organism>
<name>A0ABU6AEX8_9PSEU</name>
<dbReference type="InterPro" id="IPR036010">
    <property type="entry name" value="2Fe-2S_ferredoxin-like_sf"/>
</dbReference>
<dbReference type="CDD" id="cd00207">
    <property type="entry name" value="fer2"/>
    <property type="match status" value="1"/>
</dbReference>
<dbReference type="InterPro" id="IPR006058">
    <property type="entry name" value="2Fe2S_fd_BS"/>
</dbReference>
<dbReference type="Gene3D" id="3.10.20.30">
    <property type="match status" value="1"/>
</dbReference>
<dbReference type="CDD" id="cd06185">
    <property type="entry name" value="PDR_like"/>
    <property type="match status" value="1"/>
</dbReference>
<evidence type="ECO:0000259" key="8">
    <source>
        <dbReference type="PROSITE" id="PS51085"/>
    </source>
</evidence>
<dbReference type="PANTHER" id="PTHR47354:SF1">
    <property type="entry name" value="CARNITINE MONOOXYGENASE REDUCTASE SUBUNIT"/>
    <property type="match status" value="1"/>
</dbReference>
<dbReference type="InterPro" id="IPR012675">
    <property type="entry name" value="Beta-grasp_dom_sf"/>
</dbReference>
<dbReference type="Gene3D" id="2.40.30.10">
    <property type="entry name" value="Translation factors"/>
    <property type="match status" value="1"/>
</dbReference>
<evidence type="ECO:0000313" key="11">
    <source>
        <dbReference type="Proteomes" id="UP001327093"/>
    </source>
</evidence>
<gene>
    <name evidence="10" type="ORF">R4I43_22090</name>
</gene>
<keyword evidence="7" id="KW-0411">Iron-sulfur</keyword>
<dbReference type="InterPro" id="IPR039261">
    <property type="entry name" value="FNR_nucleotide-bd"/>
</dbReference>
<feature type="domain" description="FAD-binding FR-type" evidence="9">
    <location>
        <begin position="10"/>
        <end position="112"/>
    </location>
</feature>
<accession>A0ABU6AEX8</accession>
<keyword evidence="4" id="KW-0479">Metal-binding</keyword>
<comment type="caution">
    <text evidence="10">The sequence shown here is derived from an EMBL/GenBank/DDBJ whole genome shotgun (WGS) entry which is preliminary data.</text>
</comment>
<evidence type="ECO:0000256" key="1">
    <source>
        <dbReference type="ARBA" id="ARBA00001974"/>
    </source>
</evidence>
<evidence type="ECO:0000259" key="9">
    <source>
        <dbReference type="PROSITE" id="PS51384"/>
    </source>
</evidence>
<keyword evidence="3" id="KW-0001">2Fe-2S</keyword>
<dbReference type="PROSITE" id="PS51384">
    <property type="entry name" value="FAD_FR"/>
    <property type="match status" value="1"/>
</dbReference>
<protein>
    <submittedName>
        <fullName evidence="10">PDR/VanB family oxidoreductase</fullName>
        <ecNumber evidence="10">1.-.-.-</ecNumber>
    </submittedName>
</protein>
<sequence>MTTGALSRTEVELKVQLDRKDVLAAGVVRLTLRHPDGGPVPEWEPGAHIEFVLRDDLVRQYSLCGDPADRSTLQVAVLREPDGRGGSDYVHRELAEGDLLRIRGPRNHFPLMRAKKYLFLAGGIGITPILPMIDAVDRAGADWRLAYGGRSRDTMAFADELVARYGSRVSLSPQDETGRLDLDALLRRACRRTAIYCCGPESLLTDVENRFSSRNRGALHLERFTAKKVDAQTSGFEVELARSRLTLNVPEDRSILEVAEDAGVPVMSSCQEGICGTCETPVLDGVPDHRDSLLTEAERAANQTMMICVSRTCGKRLVLDL</sequence>
<keyword evidence="11" id="KW-1185">Reference proteome</keyword>
<reference evidence="10 11" key="1">
    <citation type="submission" date="2023-10" db="EMBL/GenBank/DDBJ databases">
        <title>Saccharopolyspora sp. nov., isolated from mangrove soil.</title>
        <authorList>
            <person name="Lu Y."/>
            <person name="Liu W."/>
        </authorList>
    </citation>
    <scope>NUCLEOTIDE SEQUENCE [LARGE SCALE GENOMIC DNA]</scope>
    <source>
        <strain evidence="10 11">S2-29</strain>
    </source>
</reference>
<keyword evidence="5 10" id="KW-0560">Oxidoreductase</keyword>
<dbReference type="GO" id="GO:0016491">
    <property type="term" value="F:oxidoreductase activity"/>
    <property type="evidence" value="ECO:0007669"/>
    <property type="project" value="UniProtKB-KW"/>
</dbReference>
<evidence type="ECO:0000256" key="6">
    <source>
        <dbReference type="ARBA" id="ARBA00023004"/>
    </source>
</evidence>
<dbReference type="Gene3D" id="3.40.50.80">
    <property type="entry name" value="Nucleotide-binding domain of ferredoxin-NADP reductase (FNR) module"/>
    <property type="match status" value="1"/>
</dbReference>
<evidence type="ECO:0000256" key="7">
    <source>
        <dbReference type="ARBA" id="ARBA00023014"/>
    </source>
</evidence>
<dbReference type="SUPFAM" id="SSF63380">
    <property type="entry name" value="Riboflavin synthase domain-like"/>
    <property type="match status" value="1"/>
</dbReference>
<keyword evidence="2" id="KW-0285">Flavoprotein</keyword>
<dbReference type="SUPFAM" id="SSF52343">
    <property type="entry name" value="Ferredoxin reductase-like, C-terminal NADP-linked domain"/>
    <property type="match status" value="1"/>
</dbReference>
<evidence type="ECO:0000256" key="2">
    <source>
        <dbReference type="ARBA" id="ARBA00022630"/>
    </source>
</evidence>
<evidence type="ECO:0000256" key="3">
    <source>
        <dbReference type="ARBA" id="ARBA00022714"/>
    </source>
</evidence>
<feature type="domain" description="2Fe-2S ferredoxin-type" evidence="8">
    <location>
        <begin position="236"/>
        <end position="321"/>
    </location>
</feature>
<evidence type="ECO:0000313" key="10">
    <source>
        <dbReference type="EMBL" id="MEB3370102.1"/>
    </source>
</evidence>
<dbReference type="InterPro" id="IPR017938">
    <property type="entry name" value="Riboflavin_synthase-like_b-brl"/>
</dbReference>
<keyword evidence="6" id="KW-0408">Iron</keyword>
<dbReference type="EC" id="1.-.-.-" evidence="10"/>
<dbReference type="Proteomes" id="UP001327093">
    <property type="component" value="Unassembled WGS sequence"/>
</dbReference>
<dbReference type="RefSeq" id="WP_324267587.1">
    <property type="nucleotide sequence ID" value="NZ_JAWLNX010000016.1"/>
</dbReference>
<dbReference type="EMBL" id="JAWLNX010000016">
    <property type="protein sequence ID" value="MEB3370102.1"/>
    <property type="molecule type" value="Genomic_DNA"/>
</dbReference>
<dbReference type="PROSITE" id="PS51085">
    <property type="entry name" value="2FE2S_FER_2"/>
    <property type="match status" value="1"/>
</dbReference>
<dbReference type="InterPro" id="IPR050415">
    <property type="entry name" value="MRET"/>
</dbReference>
<dbReference type="InterPro" id="IPR017927">
    <property type="entry name" value="FAD-bd_FR_type"/>
</dbReference>
<dbReference type="PROSITE" id="PS00197">
    <property type="entry name" value="2FE2S_FER_1"/>
    <property type="match status" value="1"/>
</dbReference>
<evidence type="ECO:0000256" key="5">
    <source>
        <dbReference type="ARBA" id="ARBA00023002"/>
    </source>
</evidence>
<dbReference type="PRINTS" id="PR00409">
    <property type="entry name" value="PHDIOXRDTASE"/>
</dbReference>
<proteinExistence type="predicted"/>
<dbReference type="PANTHER" id="PTHR47354">
    <property type="entry name" value="NADH OXIDOREDUCTASE HCR"/>
    <property type="match status" value="1"/>
</dbReference>
<dbReference type="SUPFAM" id="SSF54292">
    <property type="entry name" value="2Fe-2S ferredoxin-like"/>
    <property type="match status" value="1"/>
</dbReference>
<dbReference type="InterPro" id="IPR001041">
    <property type="entry name" value="2Fe-2S_ferredoxin-type"/>
</dbReference>
<comment type="cofactor">
    <cofactor evidence="1">
        <name>FAD</name>
        <dbReference type="ChEBI" id="CHEBI:57692"/>
    </cofactor>
</comment>
<evidence type="ECO:0000256" key="4">
    <source>
        <dbReference type="ARBA" id="ARBA00022723"/>
    </source>
</evidence>